<sequence length="463" mass="52889">MDTATLENSQVSAAELRFEWPLCYDAENFILSRIDAFTQQNSFARTLATRMRDETGTLLLDWTDYLLLPSSDEAELRATGYTEDPLADAPDAQKQLWHPEAMLPRVLIAPTNAKYPLALGIRPEHVADFAGVHGITNEIEGAPLSRFRRMLISEENGARFEAIERRAYRGYMPADADVKSYLAARELWQTRRRMWDDDAQGMKNGLECITQMVDLVGKDLACHLVFEEERRYWQKRNKAAVEQKRRQDSLGLGWTNHDHHTFRSSRECFVDLIKAWELLGFHRRERYYAGAQAGWGAQIVEQPVEGIIIFNDVDLNPDEVEVDFSRMPLTAQPKLGTIGLWCGLHGESFLEAGMHHLECRFDFALLREQLAAEGVNTMKPFSDFPFLKQAFTEGERWLVRTLRAERLRTNGSIDEAQFGEFVKNGAIGSHLENLQRKGGFKGFNQHAVSIIIAETDPRKQQGH</sequence>
<name>A0A6J4H4K6_9BACT</name>
<dbReference type="AlphaFoldDB" id="A0A6J4H4K6"/>
<reference evidence="1" key="1">
    <citation type="submission" date="2020-02" db="EMBL/GenBank/DDBJ databases">
        <authorList>
            <person name="Meier V. D."/>
        </authorList>
    </citation>
    <scope>NUCLEOTIDE SEQUENCE</scope>
    <source>
        <strain evidence="1">AVDCRST_MAG42</strain>
    </source>
</reference>
<evidence type="ECO:0000313" key="1">
    <source>
        <dbReference type="EMBL" id="CAA9212617.1"/>
    </source>
</evidence>
<gene>
    <name evidence="1" type="ORF">AVDCRST_MAG42-37</name>
</gene>
<dbReference type="EMBL" id="CADCTA010000006">
    <property type="protein sequence ID" value="CAA9212617.1"/>
    <property type="molecule type" value="Genomic_DNA"/>
</dbReference>
<proteinExistence type="predicted"/>
<organism evidence="1">
    <name type="scientific">uncultured Chthoniobacterales bacterium</name>
    <dbReference type="NCBI Taxonomy" id="1836801"/>
    <lineage>
        <taxon>Bacteria</taxon>
        <taxon>Pseudomonadati</taxon>
        <taxon>Verrucomicrobiota</taxon>
        <taxon>Spartobacteria</taxon>
        <taxon>Chthoniobacterales</taxon>
        <taxon>environmental samples</taxon>
    </lineage>
</organism>
<protein>
    <submittedName>
        <fullName evidence="1">Uncharacterized protein</fullName>
    </submittedName>
</protein>
<accession>A0A6J4H4K6</accession>